<evidence type="ECO:0000313" key="2">
    <source>
        <dbReference type="EMBL" id="MCT4372016.1"/>
    </source>
</evidence>
<dbReference type="Gene3D" id="3.40.220.10">
    <property type="entry name" value="Leucine Aminopeptidase, subunit E, domain 1"/>
    <property type="match status" value="1"/>
</dbReference>
<comment type="caution">
    <text evidence="2">The sequence shown here is derived from an EMBL/GenBank/DDBJ whole genome shotgun (WGS) entry which is preliminary data.</text>
</comment>
<protein>
    <submittedName>
        <fullName evidence="2">Leucyl aminopeptidase family protein</fullName>
    </submittedName>
</protein>
<dbReference type="Proteomes" id="UP000217448">
    <property type="component" value="Unassembled WGS sequence"/>
</dbReference>
<feature type="domain" description="M17 aminopeptidase N-terminal" evidence="1">
    <location>
        <begin position="13"/>
        <end position="69"/>
    </location>
</feature>
<dbReference type="EMBL" id="NTHN02000035">
    <property type="protein sequence ID" value="MCT4372016.1"/>
    <property type="molecule type" value="Genomic_DNA"/>
</dbReference>
<keyword evidence="2" id="KW-0378">Hydrolase</keyword>
<name>A0ABT2KMC8_9RHOB</name>
<evidence type="ECO:0000313" key="3">
    <source>
        <dbReference type="Proteomes" id="UP000217448"/>
    </source>
</evidence>
<dbReference type="Pfam" id="PF21337">
    <property type="entry name" value="Peptidase_M17_N_1"/>
    <property type="match status" value="1"/>
</dbReference>
<feature type="non-terminal residue" evidence="2">
    <location>
        <position position="83"/>
    </location>
</feature>
<dbReference type="InterPro" id="IPR048816">
    <property type="entry name" value="Peptidase_M17_N_1"/>
</dbReference>
<evidence type="ECO:0000259" key="1">
    <source>
        <dbReference type="Pfam" id="PF21337"/>
    </source>
</evidence>
<dbReference type="InterPro" id="IPR043472">
    <property type="entry name" value="Macro_dom-like"/>
</dbReference>
<accession>A0ABT2KMC8</accession>
<keyword evidence="3" id="KW-1185">Reference proteome</keyword>
<gene>
    <name evidence="2" type="ORF">CLG85_017490</name>
</gene>
<sequence>MNLTFAPADAGALPLHVIEAEALESWLADQPARVRTWVEASGFAGEIGNALMIPGESGAPEAALLGYGTAARRRRTRFALAAG</sequence>
<keyword evidence="2" id="KW-0645">Protease</keyword>
<dbReference type="GO" id="GO:0004177">
    <property type="term" value="F:aminopeptidase activity"/>
    <property type="evidence" value="ECO:0007669"/>
    <property type="project" value="UniProtKB-KW"/>
</dbReference>
<reference evidence="3" key="1">
    <citation type="submission" date="2023-07" db="EMBL/GenBank/DDBJ databases">
        <title>Yangia mangrovi SAOS 153D genome.</title>
        <authorList>
            <person name="Verma A."/>
            <person name="Pal Y."/>
            <person name="Sundharam S."/>
            <person name="Bisht B."/>
            <person name="Srinivasan K."/>
        </authorList>
    </citation>
    <scope>NUCLEOTIDE SEQUENCE [LARGE SCALE GENOMIC DNA]</scope>
    <source>
        <strain evidence="3">SAOS 153D</strain>
    </source>
</reference>
<organism evidence="2 3">
    <name type="scientific">Alloyangia mangrovi</name>
    <dbReference type="NCBI Taxonomy" id="1779329"/>
    <lineage>
        <taxon>Bacteria</taxon>
        <taxon>Pseudomonadati</taxon>
        <taxon>Pseudomonadota</taxon>
        <taxon>Alphaproteobacteria</taxon>
        <taxon>Rhodobacterales</taxon>
        <taxon>Roseobacteraceae</taxon>
        <taxon>Alloyangia</taxon>
    </lineage>
</organism>
<keyword evidence="2" id="KW-0031">Aminopeptidase</keyword>
<proteinExistence type="predicted"/>